<dbReference type="RefSeq" id="WP_354003806.1">
    <property type="nucleotide sequence ID" value="NZ_CAKLDM010000001.1"/>
</dbReference>
<dbReference type="InterPro" id="IPR042267">
    <property type="entry name" value="VTC_sf"/>
</dbReference>
<dbReference type="InterPro" id="IPR018966">
    <property type="entry name" value="VTC_domain"/>
</dbReference>
<dbReference type="Gene3D" id="3.20.100.30">
    <property type="entry name" value="VTC, catalytic tunnel domain"/>
    <property type="match status" value="1"/>
</dbReference>
<comment type="caution">
    <text evidence="2">The sequence shown here is derived from an EMBL/GenBank/DDBJ whole genome shotgun (WGS) entry which is preliminary data.</text>
</comment>
<dbReference type="EMBL" id="CAKLDM010000001">
    <property type="protein sequence ID" value="CAH0537333.1"/>
    <property type="molecule type" value="Genomic_DNA"/>
</dbReference>
<accession>A0ABM9A120</accession>
<gene>
    <name evidence="2" type="ORF">VMF7928_01057</name>
</gene>
<organism evidence="2 3">
    <name type="scientific">Vibrio marisflavi CECT 7928</name>
    <dbReference type="NCBI Taxonomy" id="634439"/>
    <lineage>
        <taxon>Bacteria</taxon>
        <taxon>Pseudomonadati</taxon>
        <taxon>Pseudomonadota</taxon>
        <taxon>Gammaproteobacteria</taxon>
        <taxon>Vibrionales</taxon>
        <taxon>Vibrionaceae</taxon>
        <taxon>Vibrio</taxon>
    </lineage>
</organism>
<name>A0ABM9A120_9VIBR</name>
<dbReference type="Proteomes" id="UP000838748">
    <property type="component" value="Unassembled WGS sequence"/>
</dbReference>
<reference evidence="2" key="1">
    <citation type="submission" date="2021-11" db="EMBL/GenBank/DDBJ databases">
        <authorList>
            <person name="Rodrigo-Torres L."/>
            <person name="Arahal R. D."/>
            <person name="Lucena T."/>
        </authorList>
    </citation>
    <scope>NUCLEOTIDE SEQUENCE</scope>
    <source>
        <strain evidence="2">CECT 7928</strain>
    </source>
</reference>
<evidence type="ECO:0000313" key="3">
    <source>
        <dbReference type="Proteomes" id="UP000838748"/>
    </source>
</evidence>
<proteinExistence type="predicted"/>
<evidence type="ECO:0000313" key="2">
    <source>
        <dbReference type="EMBL" id="CAH0537333.1"/>
    </source>
</evidence>
<keyword evidence="3" id="KW-1185">Reference proteome</keyword>
<dbReference type="CDD" id="cd07750">
    <property type="entry name" value="PolyPPase_VTC_like"/>
    <property type="match status" value="1"/>
</dbReference>
<dbReference type="Pfam" id="PF09359">
    <property type="entry name" value="VTC"/>
    <property type="match status" value="1"/>
</dbReference>
<feature type="domain" description="VTC" evidence="1">
    <location>
        <begin position="9"/>
        <end position="226"/>
    </location>
</feature>
<sequence>MNLPNREYRFEVKVPVPLNRLHRLQTWLMTNSLMFHDHHSMRDVNSLYLDTPMLARYEENLSGISTRKKVRIRWYNDLNNATSAKLEFKHRQASKGYKVTFDTSLDLLKPNFSWFQELKYCYDQLTTQGRSLWGTEQTPIIICRYRRQYLISQCNRIRVTIDSNIVVYEQRYQFSANLERYVSLGDYVLMEIKTDAENEQLLSQLMSTCPLRPSRHSKYVNGIRNLIWR</sequence>
<evidence type="ECO:0000259" key="1">
    <source>
        <dbReference type="Pfam" id="PF09359"/>
    </source>
</evidence>
<protein>
    <recommendedName>
        <fullName evidence="1">VTC domain-containing protein</fullName>
    </recommendedName>
</protein>